<accession>A0A0A1THW9</accession>
<proteinExistence type="predicted"/>
<sequence>MDDPARAWPAWKFDMKGDDLTTTLHQKYNTLTLTLQDPEAFHHDVYELSQQATTATEFHKLMADRQQQRITELTQSMESLAVEIIANPALMGTEQWKHAVQLFRTKSYDSIVRYFASYLPEDYLDSQHGSSTPSTASNTTSFTDVSSVESSEPCIITKADAATDIPAYLDDDDFFPHGPVMAVKHDAPADEHAPLSPPHSEGSPSEISDSASYSTGPPSRSMSFSGSESGHLPSGFMLRDLSKDSDDTISQSDDGETIATSLCDSVESVSSFDSVDNLTEHSYTYSDDLDDDLPSTQYPEDYFDMVEEYESKDTPDSDTPTPRAVEENFSYMDCKSASAQSVAASIRRTTSLKSYVRSRADGLDGAKLRRGPDLASNKIHKFPADLLRRRSMAGRRRVD</sequence>
<feature type="compositionally biased region" description="Low complexity" evidence="1">
    <location>
        <begin position="219"/>
        <end position="229"/>
    </location>
</feature>
<evidence type="ECO:0000313" key="3">
    <source>
        <dbReference type="Proteomes" id="UP000039046"/>
    </source>
</evidence>
<feature type="region of interest" description="Disordered" evidence="1">
    <location>
        <begin position="125"/>
        <end position="145"/>
    </location>
</feature>
<organism evidence="2 3">
    <name type="scientific">[Torrubiella] hemipterigena</name>
    <dbReference type="NCBI Taxonomy" id="1531966"/>
    <lineage>
        <taxon>Eukaryota</taxon>
        <taxon>Fungi</taxon>
        <taxon>Dikarya</taxon>
        <taxon>Ascomycota</taxon>
        <taxon>Pezizomycotina</taxon>
        <taxon>Sordariomycetes</taxon>
        <taxon>Hypocreomycetidae</taxon>
        <taxon>Hypocreales</taxon>
        <taxon>Clavicipitaceae</taxon>
        <taxon>Clavicipitaceae incertae sedis</taxon>
        <taxon>'Torrubiella' clade</taxon>
    </lineage>
</organism>
<gene>
    <name evidence="2" type="ORF">VHEMI05082</name>
</gene>
<feature type="compositionally biased region" description="Low complexity" evidence="1">
    <location>
        <begin position="130"/>
        <end position="143"/>
    </location>
</feature>
<dbReference type="HOGENOM" id="CLU_041042_0_0_1"/>
<dbReference type="OrthoDB" id="4366798at2759"/>
<reference evidence="2 3" key="1">
    <citation type="journal article" date="2015" name="Genome Announc.">
        <title>Draft Genome Sequence and Gene Annotation of the Entomopathogenic Fungus Verticillium hemipterigenum.</title>
        <authorList>
            <person name="Horn F."/>
            <person name="Habel A."/>
            <person name="Scharf D.H."/>
            <person name="Dworschak J."/>
            <person name="Brakhage A.A."/>
            <person name="Guthke R."/>
            <person name="Hertweck C."/>
            <person name="Linde J."/>
        </authorList>
    </citation>
    <scope>NUCLEOTIDE SEQUENCE [LARGE SCALE GENOMIC DNA]</scope>
</reference>
<feature type="compositionally biased region" description="Polar residues" evidence="1">
    <location>
        <begin position="202"/>
        <end position="218"/>
    </location>
</feature>
<feature type="region of interest" description="Disordered" evidence="1">
    <location>
        <begin position="189"/>
        <end position="255"/>
    </location>
</feature>
<dbReference type="EMBL" id="CDHN01000002">
    <property type="protein sequence ID" value="CEJ89227.1"/>
    <property type="molecule type" value="Genomic_DNA"/>
</dbReference>
<name>A0A0A1THW9_9HYPO</name>
<dbReference type="Proteomes" id="UP000039046">
    <property type="component" value="Unassembled WGS sequence"/>
</dbReference>
<protein>
    <submittedName>
        <fullName evidence="2">Uncharacterized protein</fullName>
    </submittedName>
</protein>
<dbReference type="STRING" id="1531966.A0A0A1THW9"/>
<dbReference type="AlphaFoldDB" id="A0A0A1THW9"/>
<evidence type="ECO:0000313" key="2">
    <source>
        <dbReference type="EMBL" id="CEJ89227.1"/>
    </source>
</evidence>
<keyword evidence="3" id="KW-1185">Reference proteome</keyword>
<evidence type="ECO:0000256" key="1">
    <source>
        <dbReference type="SAM" id="MobiDB-lite"/>
    </source>
</evidence>